<dbReference type="AlphaFoldDB" id="A0A0V1ICA6"/>
<feature type="chain" id="PRO_5006879835" evidence="1">
    <location>
        <begin position="29"/>
        <end position="104"/>
    </location>
</feature>
<evidence type="ECO:0000313" key="3">
    <source>
        <dbReference type="Proteomes" id="UP000054826"/>
    </source>
</evidence>
<evidence type="ECO:0000256" key="1">
    <source>
        <dbReference type="SAM" id="SignalP"/>
    </source>
</evidence>
<gene>
    <name evidence="2" type="ORF">T4C_8311</name>
</gene>
<keyword evidence="1" id="KW-0732">Signal</keyword>
<comment type="caution">
    <text evidence="2">The sequence shown here is derived from an EMBL/GenBank/DDBJ whole genome shotgun (WGS) entry which is preliminary data.</text>
</comment>
<organism evidence="2 3">
    <name type="scientific">Trichinella pseudospiralis</name>
    <name type="common">Parasitic roundworm</name>
    <dbReference type="NCBI Taxonomy" id="6337"/>
    <lineage>
        <taxon>Eukaryota</taxon>
        <taxon>Metazoa</taxon>
        <taxon>Ecdysozoa</taxon>
        <taxon>Nematoda</taxon>
        <taxon>Enoplea</taxon>
        <taxon>Dorylaimia</taxon>
        <taxon>Trichinellida</taxon>
        <taxon>Trichinellidae</taxon>
        <taxon>Trichinella</taxon>
    </lineage>
</organism>
<feature type="signal peptide" evidence="1">
    <location>
        <begin position="1"/>
        <end position="28"/>
    </location>
</feature>
<accession>A0A0V1ICA6</accession>
<protein>
    <submittedName>
        <fullName evidence="2">Uncharacterized protein</fullName>
    </submittedName>
</protein>
<sequence length="104" mass="11723">LVNLIFMQISTCVLYVTHVCLVAQVVDGQCVTLYNNVLEDFKPLKKVTVNDEKPSKISFNGNSYGTVVNADMRVHNDVVLGVDVYIDEWRCYEEFQQKLTGSCG</sequence>
<feature type="non-terminal residue" evidence="2">
    <location>
        <position position="1"/>
    </location>
</feature>
<feature type="non-terminal residue" evidence="2">
    <location>
        <position position="104"/>
    </location>
</feature>
<name>A0A0V1ICA6_TRIPS</name>
<proteinExistence type="predicted"/>
<dbReference type="EMBL" id="JYDV01000467">
    <property type="protein sequence ID" value="KRZ19605.1"/>
    <property type="molecule type" value="Genomic_DNA"/>
</dbReference>
<evidence type="ECO:0000313" key="2">
    <source>
        <dbReference type="EMBL" id="KRZ19605.1"/>
    </source>
</evidence>
<dbReference type="Proteomes" id="UP000054826">
    <property type="component" value="Unassembled WGS sequence"/>
</dbReference>
<reference evidence="2 3" key="1">
    <citation type="submission" date="2015-01" db="EMBL/GenBank/DDBJ databases">
        <title>Evolution of Trichinella species and genotypes.</title>
        <authorList>
            <person name="Korhonen P.K."/>
            <person name="Edoardo P."/>
            <person name="Giuseppe L.R."/>
            <person name="Gasser R.B."/>
        </authorList>
    </citation>
    <scope>NUCLEOTIDE SEQUENCE [LARGE SCALE GENOMIC DNA]</scope>
    <source>
        <strain evidence="2">ISS176</strain>
    </source>
</reference>